<organism evidence="1 2">
    <name type="scientific">Paspalum notatum var. saurae</name>
    <dbReference type="NCBI Taxonomy" id="547442"/>
    <lineage>
        <taxon>Eukaryota</taxon>
        <taxon>Viridiplantae</taxon>
        <taxon>Streptophyta</taxon>
        <taxon>Embryophyta</taxon>
        <taxon>Tracheophyta</taxon>
        <taxon>Spermatophyta</taxon>
        <taxon>Magnoliopsida</taxon>
        <taxon>Liliopsida</taxon>
        <taxon>Poales</taxon>
        <taxon>Poaceae</taxon>
        <taxon>PACMAD clade</taxon>
        <taxon>Panicoideae</taxon>
        <taxon>Andropogonodae</taxon>
        <taxon>Paspaleae</taxon>
        <taxon>Paspalinae</taxon>
        <taxon>Paspalum</taxon>
    </lineage>
</organism>
<gene>
    <name evidence="1" type="ORF">U9M48_037078</name>
</gene>
<dbReference type="Gene3D" id="2.40.70.10">
    <property type="entry name" value="Acid Proteases"/>
    <property type="match status" value="1"/>
</dbReference>
<proteinExistence type="predicted"/>
<reference evidence="1 2" key="1">
    <citation type="submission" date="2024-02" db="EMBL/GenBank/DDBJ databases">
        <title>High-quality chromosome-scale genome assembly of Pensacola bahiagrass (Paspalum notatum Flugge var. saurae).</title>
        <authorList>
            <person name="Vega J.M."/>
            <person name="Podio M."/>
            <person name="Orjuela J."/>
            <person name="Siena L.A."/>
            <person name="Pessino S.C."/>
            <person name="Combes M.C."/>
            <person name="Mariac C."/>
            <person name="Albertini E."/>
            <person name="Pupilli F."/>
            <person name="Ortiz J.P.A."/>
            <person name="Leblanc O."/>
        </authorList>
    </citation>
    <scope>NUCLEOTIDE SEQUENCE [LARGE SCALE GENOMIC DNA]</scope>
    <source>
        <strain evidence="1">R1</strain>
        <tissue evidence="1">Leaf</tissue>
    </source>
</reference>
<name>A0AAQ3UGB8_PASNO</name>
<evidence type="ECO:0000313" key="2">
    <source>
        <dbReference type="Proteomes" id="UP001341281"/>
    </source>
</evidence>
<dbReference type="InterPro" id="IPR021109">
    <property type="entry name" value="Peptidase_aspartic_dom_sf"/>
</dbReference>
<sequence length="69" mass="7980">MQPNMAREDFYVDPVVLLNRGIDIILGMDWMKEHNVLLDITSRIVRLSLARVGKLCTFICQVTGIRHPR</sequence>
<keyword evidence="2" id="KW-1185">Reference proteome</keyword>
<evidence type="ECO:0000313" key="1">
    <source>
        <dbReference type="EMBL" id="WVZ90818.1"/>
    </source>
</evidence>
<dbReference type="Pfam" id="PF08284">
    <property type="entry name" value="RVP_2"/>
    <property type="match status" value="1"/>
</dbReference>
<accession>A0AAQ3UGB8</accession>
<dbReference type="Proteomes" id="UP001341281">
    <property type="component" value="Chromosome 08"/>
</dbReference>
<dbReference type="AlphaFoldDB" id="A0AAQ3UGB8"/>
<protein>
    <submittedName>
        <fullName evidence="1">Uncharacterized protein</fullName>
    </submittedName>
</protein>
<dbReference type="EMBL" id="CP144752">
    <property type="protein sequence ID" value="WVZ90818.1"/>
    <property type="molecule type" value="Genomic_DNA"/>
</dbReference>